<dbReference type="AlphaFoldDB" id="A0A5N6U279"/>
<dbReference type="Proteomes" id="UP000325780">
    <property type="component" value="Unassembled WGS sequence"/>
</dbReference>
<proteinExistence type="predicted"/>
<feature type="region of interest" description="Disordered" evidence="1">
    <location>
        <begin position="480"/>
        <end position="499"/>
    </location>
</feature>
<sequence>MPCRFLSSATSDSTTDREIRVRNSDQQSSCELWDGRQLQSQINQPCAPPRLDHEREPVINNTKPSPSTETHADSIFAEQRPPCREPPAPESPKSAPLLLTRNAPSDGDAQDKQQRRASNGLHNPRRKSKTAADFFQPTPTEYLIDTLQNVSRDLDGARHRNWTFTARSPDDGLMAPLSRKQRMKFKIEHRVSLQEIVADYIYHVDRLLEEGGGKEHSQAALELDVALRKVFLNKEHRKYLRAREYSIKDVVKWSWVLKSSTPYKAILRILMLELQPDSRRGECPAPRAIPPFIPLLLLRQSLDTQTFRLILIYSLHLMSGQPHSALSSSMIATEDETTLPEIHLSEGAKPIIDPNTCATFVVRLLHHARQLWPQAQLPIVRTFAFYLTLLEPEGSGTMVSATPRNIQTLAGKCNTFLRLLSLPCKQSPFMSASIQQQAQFELLKAMAKNRPVLPVTRRGYRGIIAVQLAHKKTQAERQSAELKAPSWPPWKEEKSGIDSQRGIEGMKSRAMRVMSQMKEAGYSHTRWEEVSSILAGWDTDRSPTIQTRTLARQPWLLRGQSGDADHHTIWEARIRATRTVREAWACFLSYRDRGLPPRGSIYAAMAEKLIYRKHAIRTNFDQVSHAFPGDALETFAEPSSARDLIYVHTEPPTLNELINQMLSEGIRPQGRFLALLLHHAPTFRAGLEYLSRSNLSHEQTKALCTVWKHNCAYGERSSMALNALPDFLFSAFIYFLCRFSNNGHPISAFPIILGGTSTLKEDTSTLFSYHKHVEGDYRPPTTLAHAIELLKIRISTSPQAWVHLLSALNRDRITGRAHKMHWSTQRIIIWHEMLEIAGQMEKSDIQLGLQGFHVLCNGFSRAVNAGVHSPDAGEEALELIDDVVRHGKLTHTGPVCSCFGDMVNKGLETLKVQFDRLVLPDSKAMSLFGYAKLSHADGANAHVTLPPLLQIPSPAILHAFVRSLGLAEDYDGLLSLLRWMSRYATTLKEGSDELLNGDVMMRRTIVATRLFLEGHRGSQAWGSPRSTASAVHMREPNEIEHSSQACSDASELMSFSDPNLQEAYDIVTETHIWGLWPSDEEVEAYCNVHWENHEAQ</sequence>
<accession>A0A5N6U279</accession>
<dbReference type="OrthoDB" id="410701at2759"/>
<evidence type="ECO:0000313" key="2">
    <source>
        <dbReference type="EMBL" id="KAE8152678.1"/>
    </source>
</evidence>
<organism evidence="2 3">
    <name type="scientific">Aspergillus avenaceus</name>
    <dbReference type="NCBI Taxonomy" id="36643"/>
    <lineage>
        <taxon>Eukaryota</taxon>
        <taxon>Fungi</taxon>
        <taxon>Dikarya</taxon>
        <taxon>Ascomycota</taxon>
        <taxon>Pezizomycotina</taxon>
        <taxon>Eurotiomycetes</taxon>
        <taxon>Eurotiomycetidae</taxon>
        <taxon>Eurotiales</taxon>
        <taxon>Aspergillaceae</taxon>
        <taxon>Aspergillus</taxon>
        <taxon>Aspergillus subgen. Circumdati</taxon>
    </lineage>
</organism>
<dbReference type="EMBL" id="ML742049">
    <property type="protein sequence ID" value="KAE8152678.1"/>
    <property type="molecule type" value="Genomic_DNA"/>
</dbReference>
<feature type="compositionally biased region" description="Basic and acidic residues" evidence="1">
    <location>
        <begin position="14"/>
        <end position="23"/>
    </location>
</feature>
<reference evidence="2 3" key="1">
    <citation type="submission" date="2019-04" db="EMBL/GenBank/DDBJ databases">
        <title>Friends and foes A comparative genomics study of 23 Aspergillus species from section Flavi.</title>
        <authorList>
            <consortium name="DOE Joint Genome Institute"/>
            <person name="Kjaerbolling I."/>
            <person name="Vesth T."/>
            <person name="Frisvad J.C."/>
            <person name="Nybo J.L."/>
            <person name="Theobald S."/>
            <person name="Kildgaard S."/>
            <person name="Isbrandt T."/>
            <person name="Kuo A."/>
            <person name="Sato A."/>
            <person name="Lyhne E.K."/>
            <person name="Kogle M.E."/>
            <person name="Wiebenga A."/>
            <person name="Kun R.S."/>
            <person name="Lubbers R.J."/>
            <person name="Makela M.R."/>
            <person name="Barry K."/>
            <person name="Chovatia M."/>
            <person name="Clum A."/>
            <person name="Daum C."/>
            <person name="Haridas S."/>
            <person name="He G."/>
            <person name="LaButti K."/>
            <person name="Lipzen A."/>
            <person name="Mondo S."/>
            <person name="Riley R."/>
            <person name="Salamov A."/>
            <person name="Simmons B.A."/>
            <person name="Magnuson J.K."/>
            <person name="Henrissat B."/>
            <person name="Mortensen U.H."/>
            <person name="Larsen T.O."/>
            <person name="Devries R.P."/>
            <person name="Grigoriev I.V."/>
            <person name="Machida M."/>
            <person name="Baker S.E."/>
            <person name="Andersen M.R."/>
        </authorList>
    </citation>
    <scope>NUCLEOTIDE SEQUENCE [LARGE SCALE GENOMIC DNA]</scope>
    <source>
        <strain evidence="2 3">IBT 18842</strain>
    </source>
</reference>
<feature type="compositionally biased region" description="Polar residues" evidence="1">
    <location>
        <begin position="59"/>
        <end position="69"/>
    </location>
</feature>
<name>A0A5N6U279_ASPAV</name>
<evidence type="ECO:0000256" key="1">
    <source>
        <dbReference type="SAM" id="MobiDB-lite"/>
    </source>
</evidence>
<evidence type="ECO:0000313" key="3">
    <source>
        <dbReference type="Proteomes" id="UP000325780"/>
    </source>
</evidence>
<keyword evidence="3" id="KW-1185">Reference proteome</keyword>
<gene>
    <name evidence="2" type="ORF">BDV25DRAFT_150577</name>
</gene>
<protein>
    <submittedName>
        <fullName evidence="2">Uncharacterized protein</fullName>
    </submittedName>
</protein>
<feature type="region of interest" description="Disordered" evidence="1">
    <location>
        <begin position="1"/>
        <end position="134"/>
    </location>
</feature>